<organism evidence="1">
    <name type="scientific">Rhizophora mucronata</name>
    <name type="common">Asiatic mangrove</name>
    <dbReference type="NCBI Taxonomy" id="61149"/>
    <lineage>
        <taxon>Eukaryota</taxon>
        <taxon>Viridiplantae</taxon>
        <taxon>Streptophyta</taxon>
        <taxon>Embryophyta</taxon>
        <taxon>Tracheophyta</taxon>
        <taxon>Spermatophyta</taxon>
        <taxon>Magnoliopsida</taxon>
        <taxon>eudicotyledons</taxon>
        <taxon>Gunneridae</taxon>
        <taxon>Pentapetalae</taxon>
        <taxon>rosids</taxon>
        <taxon>fabids</taxon>
        <taxon>Malpighiales</taxon>
        <taxon>Rhizophoraceae</taxon>
        <taxon>Rhizophora</taxon>
    </lineage>
</organism>
<reference evidence="1" key="1">
    <citation type="submission" date="2018-02" db="EMBL/GenBank/DDBJ databases">
        <title>Rhizophora mucronata_Transcriptome.</title>
        <authorList>
            <person name="Meera S.P."/>
            <person name="Sreeshan A."/>
            <person name="Augustine A."/>
        </authorList>
    </citation>
    <scope>NUCLEOTIDE SEQUENCE</scope>
    <source>
        <tissue evidence="1">Leaf</tissue>
    </source>
</reference>
<dbReference type="AlphaFoldDB" id="A0A2P2L239"/>
<evidence type="ECO:0000313" key="1">
    <source>
        <dbReference type="EMBL" id="MBX12013.1"/>
    </source>
</evidence>
<dbReference type="EMBL" id="GGEC01031529">
    <property type="protein sequence ID" value="MBX12013.1"/>
    <property type="molecule type" value="Transcribed_RNA"/>
</dbReference>
<accession>A0A2P2L239</accession>
<name>A0A2P2L239_RHIMU</name>
<proteinExistence type="predicted"/>
<sequence>MEECTHVYFSKYMLYFSPFVCHDRISFHASSHTLSHSVLHHCHYFGLHSRCRMLSAFYVVSRVHE</sequence>
<protein>
    <submittedName>
        <fullName evidence="1">Uncharacterized protein</fullName>
    </submittedName>
</protein>